<protein>
    <recommendedName>
        <fullName evidence="3">Excreted virulence factor EspC (Type VII ESX diderm)</fullName>
    </recommendedName>
</protein>
<name>A0A7W9HPH9_9PSEU</name>
<comment type="caution">
    <text evidence="1">The sequence shown here is derived from an EMBL/GenBank/DDBJ whole genome shotgun (WGS) entry which is preliminary data.</text>
</comment>
<keyword evidence="2" id="KW-1185">Reference proteome</keyword>
<evidence type="ECO:0000313" key="2">
    <source>
        <dbReference type="Proteomes" id="UP000552097"/>
    </source>
</evidence>
<dbReference type="AlphaFoldDB" id="A0A7W9HPH9"/>
<evidence type="ECO:0000313" key="1">
    <source>
        <dbReference type="EMBL" id="MBB5806025.1"/>
    </source>
</evidence>
<evidence type="ECO:0008006" key="3">
    <source>
        <dbReference type="Google" id="ProtNLM"/>
    </source>
</evidence>
<dbReference type="EMBL" id="JACHMO010000001">
    <property type="protein sequence ID" value="MBB5806025.1"/>
    <property type="molecule type" value="Genomic_DNA"/>
</dbReference>
<reference evidence="1 2" key="1">
    <citation type="submission" date="2020-08" db="EMBL/GenBank/DDBJ databases">
        <title>Sequencing the genomes of 1000 actinobacteria strains.</title>
        <authorList>
            <person name="Klenk H.-P."/>
        </authorList>
    </citation>
    <scope>NUCLEOTIDE SEQUENCE [LARGE SCALE GENOMIC DNA]</scope>
    <source>
        <strain evidence="1 2">DSM 45486</strain>
    </source>
</reference>
<dbReference type="Proteomes" id="UP000552097">
    <property type="component" value="Unassembled WGS sequence"/>
</dbReference>
<gene>
    <name evidence="1" type="ORF">F4560_005793</name>
</gene>
<proteinExistence type="predicted"/>
<accession>A0A7W9HPH9</accession>
<sequence>MERGFGVDTAALSTYGGTAAGLASEVGAIGTSTLAGTTSLAAGSFGKIGDEVGLGAAFQRAAQAQVDGVAAASAGLSAFATAVRQTGEAYGEQEARNSADINRAAQV</sequence>
<organism evidence="1 2">
    <name type="scientific">Saccharothrix ecbatanensis</name>
    <dbReference type="NCBI Taxonomy" id="1105145"/>
    <lineage>
        <taxon>Bacteria</taxon>
        <taxon>Bacillati</taxon>
        <taxon>Actinomycetota</taxon>
        <taxon>Actinomycetes</taxon>
        <taxon>Pseudonocardiales</taxon>
        <taxon>Pseudonocardiaceae</taxon>
        <taxon>Saccharothrix</taxon>
    </lineage>
</organism>
<dbReference type="RefSeq" id="WP_184925088.1">
    <property type="nucleotide sequence ID" value="NZ_JACHMO010000001.1"/>
</dbReference>